<feature type="chain" id="PRO_5042293160" evidence="1">
    <location>
        <begin position="17"/>
        <end position="391"/>
    </location>
</feature>
<keyword evidence="2" id="KW-0378">Hydrolase</keyword>
<accession>A0AAE3M913</accession>
<dbReference type="Pfam" id="PF13650">
    <property type="entry name" value="Asp_protease_2"/>
    <property type="match status" value="1"/>
</dbReference>
<dbReference type="CDD" id="cd05483">
    <property type="entry name" value="retropepsin_like_bacteria"/>
    <property type="match status" value="1"/>
</dbReference>
<proteinExistence type="predicted"/>
<reference evidence="2" key="1">
    <citation type="submission" date="2022-10" db="EMBL/GenBank/DDBJ databases">
        <authorList>
            <person name="Yu W.X."/>
        </authorList>
    </citation>
    <scope>NUCLEOTIDE SEQUENCE</scope>
    <source>
        <strain evidence="2">AAT</strain>
    </source>
</reference>
<dbReference type="SUPFAM" id="SSF50156">
    <property type="entry name" value="PDZ domain-like"/>
    <property type="match status" value="1"/>
</dbReference>
<keyword evidence="1" id="KW-0732">Signal</keyword>
<dbReference type="RefSeq" id="WP_301192789.1">
    <property type="nucleotide sequence ID" value="NZ_JAPDPJ010000091.1"/>
</dbReference>
<dbReference type="GO" id="GO:0006508">
    <property type="term" value="P:proteolysis"/>
    <property type="evidence" value="ECO:0007669"/>
    <property type="project" value="UniProtKB-KW"/>
</dbReference>
<evidence type="ECO:0000256" key="1">
    <source>
        <dbReference type="SAM" id="SignalP"/>
    </source>
</evidence>
<organism evidence="2 3">
    <name type="scientific">Plebeiibacterium sediminum</name>
    <dbReference type="NCBI Taxonomy" id="2992112"/>
    <lineage>
        <taxon>Bacteria</taxon>
        <taxon>Pseudomonadati</taxon>
        <taxon>Bacteroidota</taxon>
        <taxon>Bacteroidia</taxon>
        <taxon>Marinilabiliales</taxon>
        <taxon>Marinilabiliaceae</taxon>
        <taxon>Plebeiibacterium</taxon>
    </lineage>
</organism>
<dbReference type="AlphaFoldDB" id="A0AAE3M913"/>
<dbReference type="InterPro" id="IPR036034">
    <property type="entry name" value="PDZ_sf"/>
</dbReference>
<dbReference type="Proteomes" id="UP001209229">
    <property type="component" value="Unassembled WGS sequence"/>
</dbReference>
<feature type="signal peptide" evidence="1">
    <location>
        <begin position="1"/>
        <end position="16"/>
    </location>
</feature>
<evidence type="ECO:0000313" key="3">
    <source>
        <dbReference type="Proteomes" id="UP001209229"/>
    </source>
</evidence>
<dbReference type="InterPro" id="IPR034122">
    <property type="entry name" value="Retropepsin-like_bacterial"/>
</dbReference>
<sequence>MKTIFLLLFIPISIFAQNPIHSLNYGTISPCKYNEEIPFDFFQGHIIINVTIEGKSFRFMMDTGAATGISASLYDELKPPVFGKIEISDANNEKDSTRVTVIESLKLGDITFKDAAAIVYNDNLIFDCFELDGVLGSNSLRNSVVQFDYPNRIIKITDSPKKLNLKSKYAQQMDLSPFQSNPYFYLYIKGKQTGKVHLLFDSGMDGLLDISLNNYHAFKEHDIFEKVLSSNGNNTIGFYGLTDDTMHYKINIKSMVFKKMELNNITANTTKDLDTRIGAKVLQYALVTLDYKNGKIYFEPNGNDLQDSYVPKFPLEPDYKEGKFQIGFIWCPEKVPNIHKGDEILFVNDISCKDKSMCEVFNLMHSFSSDEMKLVTLNESGEECISIIKKE</sequence>
<evidence type="ECO:0000313" key="2">
    <source>
        <dbReference type="EMBL" id="MCW3789231.1"/>
    </source>
</evidence>
<protein>
    <submittedName>
        <fullName evidence="2">Aspartyl protease family protein</fullName>
    </submittedName>
</protein>
<name>A0AAE3M913_9BACT</name>
<dbReference type="InterPro" id="IPR021109">
    <property type="entry name" value="Peptidase_aspartic_dom_sf"/>
</dbReference>
<dbReference type="EMBL" id="JAPDPJ010000091">
    <property type="protein sequence ID" value="MCW3789231.1"/>
    <property type="molecule type" value="Genomic_DNA"/>
</dbReference>
<comment type="caution">
    <text evidence="2">The sequence shown here is derived from an EMBL/GenBank/DDBJ whole genome shotgun (WGS) entry which is preliminary data.</text>
</comment>
<dbReference type="GO" id="GO:0008233">
    <property type="term" value="F:peptidase activity"/>
    <property type="evidence" value="ECO:0007669"/>
    <property type="project" value="UniProtKB-KW"/>
</dbReference>
<dbReference type="Gene3D" id="2.40.70.10">
    <property type="entry name" value="Acid Proteases"/>
    <property type="match status" value="1"/>
</dbReference>
<keyword evidence="2" id="KW-0645">Protease</keyword>
<dbReference type="SUPFAM" id="SSF50630">
    <property type="entry name" value="Acid proteases"/>
    <property type="match status" value="1"/>
</dbReference>
<keyword evidence="3" id="KW-1185">Reference proteome</keyword>
<gene>
    <name evidence="2" type="ORF">OM075_22395</name>
</gene>